<protein>
    <recommendedName>
        <fullName evidence="4">Lipoprotein</fullName>
    </recommendedName>
</protein>
<proteinExistence type="predicted"/>
<keyword evidence="1" id="KW-0732">Signal</keyword>
<evidence type="ECO:0000256" key="1">
    <source>
        <dbReference type="SAM" id="SignalP"/>
    </source>
</evidence>
<feature type="chain" id="PRO_5031054768" description="Lipoprotein" evidence="1">
    <location>
        <begin position="21"/>
        <end position="210"/>
    </location>
</feature>
<dbReference type="InterPro" id="IPR046705">
    <property type="entry name" value="DUF6778"/>
</dbReference>
<sequence>MKRILITPALIVAAALGLSACSTPFDVSRDTPFDPITPVIEAPTQDWSFTAVEIVVPRTLSVSEANSIKPASDIVWREDPLGDRYVQVEAILRDALTPVLQPREGAATPVVVAIEVTRFHALTERARYTIGGEHEIEFMLTVRHAETGQILSGPRPVDLTFRALGGQAAIQAEAQGITQRVRITERLQEWARVEFPAPLATLISVAEVQN</sequence>
<dbReference type="RefSeq" id="WP_168622261.1">
    <property type="nucleotide sequence ID" value="NZ_JAAZQQ010000001.1"/>
</dbReference>
<dbReference type="EMBL" id="JAAZQQ010000001">
    <property type="protein sequence ID" value="NKX43926.1"/>
    <property type="molecule type" value="Genomic_DNA"/>
</dbReference>
<accession>A0A7X6GWY2</accession>
<keyword evidence="3" id="KW-1185">Reference proteome</keyword>
<feature type="signal peptide" evidence="1">
    <location>
        <begin position="1"/>
        <end position="20"/>
    </location>
</feature>
<dbReference type="Pfam" id="PF20569">
    <property type="entry name" value="DUF6778"/>
    <property type="match status" value="1"/>
</dbReference>
<evidence type="ECO:0000313" key="3">
    <source>
        <dbReference type="Proteomes" id="UP000526408"/>
    </source>
</evidence>
<name>A0A7X6GWY2_9RHOB</name>
<gene>
    <name evidence="2" type="ORF">HCU73_04930</name>
</gene>
<evidence type="ECO:0000313" key="2">
    <source>
        <dbReference type="EMBL" id="NKX43926.1"/>
    </source>
</evidence>
<comment type="caution">
    <text evidence="2">The sequence shown here is derived from an EMBL/GenBank/DDBJ whole genome shotgun (WGS) entry which is preliminary data.</text>
</comment>
<reference evidence="2 3" key="1">
    <citation type="submission" date="2020-04" db="EMBL/GenBank/DDBJ databases">
        <authorList>
            <person name="Yoon J."/>
        </authorList>
    </citation>
    <scope>NUCLEOTIDE SEQUENCE [LARGE SCALE GENOMIC DNA]</scope>
    <source>
        <strain evidence="2 3">KMU-115</strain>
    </source>
</reference>
<evidence type="ECO:0008006" key="4">
    <source>
        <dbReference type="Google" id="ProtNLM"/>
    </source>
</evidence>
<dbReference type="Proteomes" id="UP000526408">
    <property type="component" value="Unassembled WGS sequence"/>
</dbReference>
<organism evidence="2 3">
    <name type="scientific">Roseicyclus persicicus</name>
    <dbReference type="NCBI Taxonomy" id="2650661"/>
    <lineage>
        <taxon>Bacteria</taxon>
        <taxon>Pseudomonadati</taxon>
        <taxon>Pseudomonadota</taxon>
        <taxon>Alphaproteobacteria</taxon>
        <taxon>Rhodobacterales</taxon>
        <taxon>Roseobacteraceae</taxon>
        <taxon>Roseicyclus</taxon>
    </lineage>
</organism>
<dbReference type="PROSITE" id="PS51257">
    <property type="entry name" value="PROKAR_LIPOPROTEIN"/>
    <property type="match status" value="1"/>
</dbReference>
<dbReference type="AlphaFoldDB" id="A0A7X6GWY2"/>